<dbReference type="Proteomes" id="UP000237749">
    <property type="component" value="Unassembled WGS sequence"/>
</dbReference>
<keyword evidence="7" id="KW-0732">Signal</keyword>
<dbReference type="EMBL" id="PTJA01000009">
    <property type="protein sequence ID" value="PPK79642.1"/>
    <property type="molecule type" value="Genomic_DNA"/>
</dbReference>
<accession>A0A2S6HQ10</accession>
<dbReference type="InterPro" id="IPR011862">
    <property type="entry name" value="Phos-bd"/>
</dbReference>
<proteinExistence type="inferred from homology"/>
<evidence type="ECO:0000259" key="11">
    <source>
        <dbReference type="Pfam" id="PF12849"/>
    </source>
</evidence>
<dbReference type="GO" id="GO:0005886">
    <property type="term" value="C:plasma membrane"/>
    <property type="evidence" value="ECO:0007669"/>
    <property type="project" value="UniProtKB-SubCell"/>
</dbReference>
<dbReference type="PANTHER" id="PTHR30570">
    <property type="entry name" value="PERIPLASMIC PHOSPHATE BINDING COMPONENT OF PHOSPHATE ABC TRANSPORTER"/>
    <property type="match status" value="1"/>
</dbReference>
<keyword evidence="10" id="KW-1003">Cell membrane</keyword>
<evidence type="ECO:0000256" key="8">
    <source>
        <dbReference type="ARBA" id="ARBA00023139"/>
    </source>
</evidence>
<evidence type="ECO:0000256" key="5">
    <source>
        <dbReference type="ARBA" id="ARBA00022448"/>
    </source>
</evidence>
<protein>
    <recommendedName>
        <fullName evidence="10">Phosphate-binding protein</fullName>
    </recommendedName>
</protein>
<keyword evidence="13" id="KW-1185">Reference proteome</keyword>
<dbReference type="InterPro" id="IPR050811">
    <property type="entry name" value="Phosphate_ABC_transporter"/>
</dbReference>
<comment type="similarity">
    <text evidence="3 10">Belongs to the PstS family.</text>
</comment>
<keyword evidence="6 10" id="KW-0592">Phosphate transport</keyword>
<dbReference type="PANTHER" id="PTHR30570:SF1">
    <property type="entry name" value="PHOSPHATE-BINDING PROTEIN PSTS"/>
    <property type="match status" value="1"/>
</dbReference>
<dbReference type="Pfam" id="PF12849">
    <property type="entry name" value="PBP_like_2"/>
    <property type="match status" value="1"/>
</dbReference>
<reference evidence="12 13" key="1">
    <citation type="submission" date="2018-02" db="EMBL/GenBank/DDBJ databases">
        <title>Genomic Encyclopedia of Archaeal and Bacterial Type Strains, Phase II (KMG-II): from individual species to whole genera.</title>
        <authorList>
            <person name="Goeker M."/>
        </authorList>
    </citation>
    <scope>NUCLEOTIDE SEQUENCE [LARGE SCALE GENOMIC DNA]</scope>
    <source>
        <strain evidence="12 13">DSM 3808</strain>
    </source>
</reference>
<evidence type="ECO:0000256" key="9">
    <source>
        <dbReference type="ARBA" id="ARBA00023288"/>
    </source>
</evidence>
<dbReference type="AlphaFoldDB" id="A0A2S6HQ10"/>
<comment type="caution">
    <text evidence="12">The sequence shown here is derived from an EMBL/GenBank/DDBJ whole genome shotgun (WGS) entry which is preliminary data.</text>
</comment>
<dbReference type="InterPro" id="IPR024370">
    <property type="entry name" value="PBP_domain"/>
</dbReference>
<dbReference type="GO" id="GO:0042301">
    <property type="term" value="F:phosphate ion binding"/>
    <property type="evidence" value="ECO:0007669"/>
    <property type="project" value="UniProtKB-UniRule"/>
</dbReference>
<dbReference type="Gene3D" id="3.40.190.10">
    <property type="entry name" value="Periplasmic binding protein-like II"/>
    <property type="match status" value="2"/>
</dbReference>
<sequence length="289" mass="30997">MFDFCENMKKRINTSKLLKRIKISACAVILTLSMGLLSGCSQESESDTIVAGSTSVQPYAEILAEAFMAKDPEAVIDIQGGGSSAGITATQTHSADIGMSSRSLEEGEKDLWSVEIAKDGLAIIVNPENPVKNLTSDQIRDIYAAEITDWSQVGGTKAKINIIAREEGSGTRSAFTELLMGKKEITPKAIVQDSNGAVRQLVEDDPNAIGFISLGLVSKEVKALNLDGVEATRENIMNNSYKLSRQFLFVTDGEPTGIQKSFIDYTLSLEGQNLLSKEGLIPSAEGAAK</sequence>
<keyword evidence="9 10" id="KW-0449">Lipoprotein</keyword>
<dbReference type="SUPFAM" id="SSF53850">
    <property type="entry name" value="Periplasmic binding protein-like II"/>
    <property type="match status" value="1"/>
</dbReference>
<dbReference type="NCBIfam" id="TIGR02136">
    <property type="entry name" value="ptsS_2"/>
    <property type="match status" value="1"/>
</dbReference>
<gene>
    <name evidence="12" type="ORF">BXY41_109120</name>
</gene>
<keyword evidence="5 10" id="KW-0813">Transport</keyword>
<comment type="function">
    <text evidence="1">Part of the ABC transporter complex PstSACB involved in phosphate import.</text>
</comment>
<evidence type="ECO:0000256" key="10">
    <source>
        <dbReference type="RuleBase" id="RU367119"/>
    </source>
</evidence>
<evidence type="ECO:0000313" key="12">
    <source>
        <dbReference type="EMBL" id="PPK79642.1"/>
    </source>
</evidence>
<feature type="domain" description="PBP" evidence="11">
    <location>
        <begin position="48"/>
        <end position="268"/>
    </location>
</feature>
<evidence type="ECO:0000256" key="3">
    <source>
        <dbReference type="ARBA" id="ARBA00008725"/>
    </source>
</evidence>
<evidence type="ECO:0000256" key="1">
    <source>
        <dbReference type="ARBA" id="ARBA00002841"/>
    </source>
</evidence>
<keyword evidence="10" id="KW-0472">Membrane</keyword>
<evidence type="ECO:0000313" key="13">
    <source>
        <dbReference type="Proteomes" id="UP000237749"/>
    </source>
</evidence>
<comment type="function">
    <text evidence="10">Involved in the system for phosphate transport across the cytoplasmic membrane.</text>
</comment>
<evidence type="ECO:0000256" key="6">
    <source>
        <dbReference type="ARBA" id="ARBA00022592"/>
    </source>
</evidence>
<dbReference type="CDD" id="cd13653">
    <property type="entry name" value="PBP2_phosphate_like_1"/>
    <property type="match status" value="1"/>
</dbReference>
<evidence type="ECO:0000256" key="4">
    <source>
        <dbReference type="ARBA" id="ARBA00011529"/>
    </source>
</evidence>
<evidence type="ECO:0000256" key="2">
    <source>
        <dbReference type="ARBA" id="ARBA00004193"/>
    </source>
</evidence>
<comment type="subunit">
    <text evidence="4 10">The complex is composed of two ATP-binding proteins (PstB), two transmembrane proteins (PstC and PstA) and a solute-binding protein (PstS).</text>
</comment>
<evidence type="ECO:0000256" key="7">
    <source>
        <dbReference type="ARBA" id="ARBA00022729"/>
    </source>
</evidence>
<comment type="subcellular location">
    <subcellularLocation>
        <location evidence="2 10">Cell membrane</location>
        <topology evidence="2 10">Lipid-anchor</topology>
    </subcellularLocation>
</comment>
<dbReference type="GO" id="GO:0006817">
    <property type="term" value="P:phosphate ion transport"/>
    <property type="evidence" value="ECO:0007669"/>
    <property type="project" value="UniProtKB-UniRule"/>
</dbReference>
<organism evidence="12 13">
    <name type="scientific">Lacrimispora xylanisolvens</name>
    <dbReference type="NCBI Taxonomy" id="384636"/>
    <lineage>
        <taxon>Bacteria</taxon>
        <taxon>Bacillati</taxon>
        <taxon>Bacillota</taxon>
        <taxon>Clostridia</taxon>
        <taxon>Lachnospirales</taxon>
        <taxon>Lachnospiraceae</taxon>
        <taxon>Lacrimispora</taxon>
    </lineage>
</organism>
<keyword evidence="8 10" id="KW-0564">Palmitate</keyword>
<name>A0A2S6HQ10_9FIRM</name>